<reference evidence="3 4" key="1">
    <citation type="submission" date="2015-10" db="EMBL/GenBank/DDBJ databases">
        <title>Draft genome sequence of Streptomyces sp. RV15, isolated from a marine sponge.</title>
        <authorList>
            <person name="Ruckert C."/>
            <person name="Abdelmohsen U.R."/>
            <person name="Winkler A."/>
            <person name="Hentschel U."/>
            <person name="Kalinowski J."/>
            <person name="Kampfer P."/>
            <person name="Glaeser S."/>
        </authorList>
    </citation>
    <scope>NUCLEOTIDE SEQUENCE [LARGE SCALE GENOMIC DNA]</scope>
    <source>
        <strain evidence="3 4">RV15</strain>
    </source>
</reference>
<dbReference type="InterPro" id="IPR021235">
    <property type="entry name" value="DUF2637"/>
</dbReference>
<name>A0A101V1A8_9ACTN</name>
<evidence type="ECO:0000256" key="1">
    <source>
        <dbReference type="SAM" id="MobiDB-lite"/>
    </source>
</evidence>
<evidence type="ECO:0008006" key="5">
    <source>
        <dbReference type="Google" id="ProtNLM"/>
    </source>
</evidence>
<dbReference type="STRING" id="909626.AQJ91_13880"/>
<feature type="region of interest" description="Disordered" evidence="1">
    <location>
        <begin position="41"/>
        <end position="70"/>
    </location>
</feature>
<dbReference type="AlphaFoldDB" id="A0A101V1A8"/>
<evidence type="ECO:0000313" key="4">
    <source>
        <dbReference type="Proteomes" id="UP000053260"/>
    </source>
</evidence>
<dbReference type="OrthoDB" id="3855580at2"/>
<feature type="compositionally biased region" description="Basic residues" evidence="1">
    <location>
        <begin position="56"/>
        <end position="66"/>
    </location>
</feature>
<keyword evidence="2" id="KW-0472">Membrane</keyword>
<feature type="transmembrane region" description="Helical" evidence="2">
    <location>
        <begin position="152"/>
        <end position="169"/>
    </location>
</feature>
<keyword evidence="4" id="KW-1185">Reference proteome</keyword>
<feature type="transmembrane region" description="Helical" evidence="2">
    <location>
        <begin position="121"/>
        <end position="140"/>
    </location>
</feature>
<organism evidence="3 4">
    <name type="scientific">Streptomyces dysideae</name>
    <dbReference type="NCBI Taxonomy" id="909626"/>
    <lineage>
        <taxon>Bacteria</taxon>
        <taxon>Bacillati</taxon>
        <taxon>Actinomycetota</taxon>
        <taxon>Actinomycetes</taxon>
        <taxon>Kitasatosporales</taxon>
        <taxon>Streptomycetaceae</taxon>
        <taxon>Streptomyces</taxon>
    </lineage>
</organism>
<accession>A0A101V1A8</accession>
<feature type="transmembrane region" description="Helical" evidence="2">
    <location>
        <begin position="82"/>
        <end position="101"/>
    </location>
</feature>
<evidence type="ECO:0000256" key="2">
    <source>
        <dbReference type="SAM" id="Phobius"/>
    </source>
</evidence>
<dbReference type="RefSeq" id="WP_067020544.1">
    <property type="nucleotide sequence ID" value="NZ_KQ949081.1"/>
</dbReference>
<comment type="caution">
    <text evidence="3">The sequence shown here is derived from an EMBL/GenBank/DDBJ whole genome shotgun (WGS) entry which is preliminary data.</text>
</comment>
<protein>
    <recommendedName>
        <fullName evidence="5">DUF2637 domain-containing protein</fullName>
    </recommendedName>
</protein>
<dbReference type="Pfam" id="PF10935">
    <property type="entry name" value="DUF2637"/>
    <property type="match status" value="1"/>
</dbReference>
<proteinExistence type="predicted"/>
<dbReference type="EMBL" id="LMXB01000032">
    <property type="protein sequence ID" value="KUO20639.1"/>
    <property type="molecule type" value="Genomic_DNA"/>
</dbReference>
<keyword evidence="2" id="KW-1133">Transmembrane helix</keyword>
<keyword evidence="2" id="KW-0812">Transmembrane</keyword>
<dbReference type="Proteomes" id="UP000053260">
    <property type="component" value="Unassembled WGS sequence"/>
</dbReference>
<gene>
    <name evidence="3" type="ORF">AQJ91_13880</name>
</gene>
<sequence>MDRIYDDVGLYDYVGSAPEPSIAPHDWDPVEELAQMLSTTANANPAPTPLTPLHMPPRRRSSRRRLRQDSHLLDGGRRVTHVTLLIAAVSLSAVCMLAWSVSYSYDQLRGTASSALPARLAQYWPLMVYGPWFVAALSILRATVQRRSARRSWCVIVAASAMAVALAVSHSSHALVSLVIVGIPPITALVCFWELVGQISVKNRPRHATQTDPPSSKP</sequence>
<evidence type="ECO:0000313" key="3">
    <source>
        <dbReference type="EMBL" id="KUO20639.1"/>
    </source>
</evidence>
<feature type="transmembrane region" description="Helical" evidence="2">
    <location>
        <begin position="175"/>
        <end position="196"/>
    </location>
</feature>